<gene>
    <name evidence="1" type="ORF">JCGZ_09894</name>
</gene>
<dbReference type="AlphaFoldDB" id="A0A067KIH6"/>
<dbReference type="KEGG" id="jcu:105635999"/>
<name>A0A067KIH6_JATCU</name>
<dbReference type="OrthoDB" id="1164142at2759"/>
<protein>
    <submittedName>
        <fullName evidence="1">Uncharacterized protein</fullName>
    </submittedName>
</protein>
<accession>A0A067KIH6</accession>
<reference evidence="1 2" key="1">
    <citation type="journal article" date="2014" name="PLoS ONE">
        <title>Global Analysis of Gene Expression Profiles in Physic Nut (Jatropha curcas L.) Seedlings Exposed to Salt Stress.</title>
        <authorList>
            <person name="Zhang L."/>
            <person name="Zhang C."/>
            <person name="Wu P."/>
            <person name="Chen Y."/>
            <person name="Li M."/>
            <person name="Jiang H."/>
            <person name="Wu G."/>
        </authorList>
    </citation>
    <scope>NUCLEOTIDE SEQUENCE [LARGE SCALE GENOMIC DNA]</scope>
    <source>
        <strain evidence="2">cv. GZQX0401</strain>
        <tissue evidence="1">Young leaves</tissue>
    </source>
</reference>
<organism evidence="1 2">
    <name type="scientific">Jatropha curcas</name>
    <name type="common">Barbados nut</name>
    <dbReference type="NCBI Taxonomy" id="180498"/>
    <lineage>
        <taxon>Eukaryota</taxon>
        <taxon>Viridiplantae</taxon>
        <taxon>Streptophyta</taxon>
        <taxon>Embryophyta</taxon>
        <taxon>Tracheophyta</taxon>
        <taxon>Spermatophyta</taxon>
        <taxon>Magnoliopsida</taxon>
        <taxon>eudicotyledons</taxon>
        <taxon>Gunneridae</taxon>
        <taxon>Pentapetalae</taxon>
        <taxon>rosids</taxon>
        <taxon>fabids</taxon>
        <taxon>Malpighiales</taxon>
        <taxon>Euphorbiaceae</taxon>
        <taxon>Crotonoideae</taxon>
        <taxon>Jatropheae</taxon>
        <taxon>Jatropha</taxon>
    </lineage>
</organism>
<keyword evidence="2" id="KW-1185">Reference proteome</keyword>
<dbReference type="EMBL" id="KK914463">
    <property type="protein sequence ID" value="KDP35922.1"/>
    <property type="molecule type" value="Genomic_DNA"/>
</dbReference>
<evidence type="ECO:0000313" key="2">
    <source>
        <dbReference type="Proteomes" id="UP000027138"/>
    </source>
</evidence>
<dbReference type="Proteomes" id="UP000027138">
    <property type="component" value="Unassembled WGS sequence"/>
</dbReference>
<sequence>MKRSAGNALVLAEEARKAARRAKLAALAAVEAAVKATYSNIRRRRTHPPHALHSSVVNSQLKSRTTPLASSTFGKFFGLVDPPCTERSKIISQFTKMHVRLNPGMRKDRLFEHKIMHMVSSGKRIGLEELTKFLSK</sequence>
<dbReference type="STRING" id="180498.A0A067KIH6"/>
<proteinExistence type="predicted"/>
<evidence type="ECO:0000313" key="1">
    <source>
        <dbReference type="EMBL" id="KDP35922.1"/>
    </source>
</evidence>